<dbReference type="SMART" id="SM00248">
    <property type="entry name" value="ANK"/>
    <property type="match status" value="9"/>
</dbReference>
<accession>A0A4Q2UWX6</accession>
<keyword evidence="1" id="KW-0677">Repeat</keyword>
<feature type="repeat" description="ANK" evidence="2">
    <location>
        <begin position="1133"/>
        <end position="1157"/>
    </location>
</feature>
<dbReference type="PANTHER" id="PTHR46082:SF11">
    <property type="entry name" value="AAA+ ATPASE DOMAIN-CONTAINING PROTEIN-RELATED"/>
    <property type="match status" value="1"/>
</dbReference>
<dbReference type="Gene3D" id="3.40.50.1580">
    <property type="entry name" value="Nucleoside phosphorylase domain"/>
    <property type="match status" value="1"/>
</dbReference>
<dbReference type="GO" id="GO:0003824">
    <property type="term" value="F:catalytic activity"/>
    <property type="evidence" value="ECO:0007669"/>
    <property type="project" value="InterPro"/>
</dbReference>
<feature type="domain" description="Nucleoside phosphorylase" evidence="3">
    <location>
        <begin position="240"/>
        <end position="322"/>
    </location>
</feature>
<dbReference type="AlphaFoldDB" id="A0A4Q2UWX6"/>
<evidence type="ECO:0000259" key="4">
    <source>
        <dbReference type="Pfam" id="PF22939"/>
    </source>
</evidence>
<evidence type="ECO:0000313" key="6">
    <source>
        <dbReference type="EMBL" id="RYC78975.1"/>
    </source>
</evidence>
<dbReference type="InterPro" id="IPR035994">
    <property type="entry name" value="Nucleoside_phosphorylase_sf"/>
</dbReference>
<protein>
    <submittedName>
        <fullName evidence="6">Uncharacterized protein</fullName>
    </submittedName>
</protein>
<dbReference type="SUPFAM" id="SSF52540">
    <property type="entry name" value="P-loop containing nucleoside triphosphate hydrolases"/>
    <property type="match status" value="1"/>
</dbReference>
<evidence type="ECO:0000313" key="7">
    <source>
        <dbReference type="Proteomes" id="UP000290540"/>
    </source>
</evidence>
<evidence type="ECO:0000259" key="5">
    <source>
        <dbReference type="Pfam" id="PF24883"/>
    </source>
</evidence>
<dbReference type="Gene3D" id="3.40.50.300">
    <property type="entry name" value="P-loop containing nucleotide triphosphate hydrolases"/>
    <property type="match status" value="1"/>
</dbReference>
<organism evidence="6 7">
    <name type="scientific">Fusarium oxysporum f. sp. narcissi</name>
    <dbReference type="NCBI Taxonomy" id="451672"/>
    <lineage>
        <taxon>Eukaryota</taxon>
        <taxon>Fungi</taxon>
        <taxon>Dikarya</taxon>
        <taxon>Ascomycota</taxon>
        <taxon>Pezizomycotina</taxon>
        <taxon>Sordariomycetes</taxon>
        <taxon>Hypocreomycetidae</taxon>
        <taxon>Hypocreales</taxon>
        <taxon>Nectriaceae</taxon>
        <taxon>Fusarium</taxon>
        <taxon>Fusarium oxysporum species complex</taxon>
    </lineage>
</organism>
<evidence type="ECO:0000256" key="1">
    <source>
        <dbReference type="ARBA" id="ARBA00022737"/>
    </source>
</evidence>
<dbReference type="InterPro" id="IPR053137">
    <property type="entry name" value="NLR-like"/>
</dbReference>
<dbReference type="InterPro" id="IPR000845">
    <property type="entry name" value="Nucleoside_phosphorylase_d"/>
</dbReference>
<dbReference type="PANTHER" id="PTHR46082">
    <property type="entry name" value="ATP/GTP-BINDING PROTEIN-RELATED"/>
    <property type="match status" value="1"/>
</dbReference>
<dbReference type="Proteomes" id="UP000290540">
    <property type="component" value="Unassembled WGS sequence"/>
</dbReference>
<dbReference type="InterPro" id="IPR002110">
    <property type="entry name" value="Ankyrin_rpt"/>
</dbReference>
<dbReference type="InterPro" id="IPR056884">
    <property type="entry name" value="NPHP3-like_N"/>
</dbReference>
<dbReference type="PROSITE" id="PS50088">
    <property type="entry name" value="ANK_REPEAT"/>
    <property type="match status" value="4"/>
</dbReference>
<dbReference type="SUPFAM" id="SSF53167">
    <property type="entry name" value="Purine and uridine phosphorylases"/>
    <property type="match status" value="1"/>
</dbReference>
<sequence>MATQITTETRNHNEYTVGWVCALPKEQTAATAMLDQRHANLPKPSNDPNTYTLGSFGSHNVVIACLPKGQIGNNPAATVAAFMVSTFPSIKFGLMVGVGGGIPPKVRLGDVVVSTPVGQFSGVVQWDFGKAEEGGSFKRTGSLNNPPISLLTALTKLEKEHEMKGSRIQEYLDELKQKWPKLEPKYLRSDSLKDVLFKASYGHVTESTDGGAISGRGDEEEGEGSCRFCDRTQIVRRKPRDMRVHYGLIASGNQVIKDATIRDRLTKDLGGHVLCVEMEAAGLAYNFPCIVIRGICDYADSHKNKVWQEHSAAVAAAFAKEFLQYIQPGDVDRERPVRDILSQVCDVVSTIRENAMHIRAQLNKKEDAEILDWLTPVDYGRQQSDYFGNRQQGTGQWFLESAEYQEWLDADGKTLFCPGIPGAGKTILSSIVINNLHTRLSENPNIGIAYIYCNFRQEQEQKINDLLASLVRQLSRGWHSLPESVNSLYGKHKKNATRPLVEELSATLQYVIELYTKVFIIVDALDECQALDDCRGKLLSEILRYQDRSAVNFFATSRPIPDITKIFQQNLCLEIRATKDDVTLYLEKHIGTLRPVIKTNSRLQEQIKIGISDAVDGMFLLAHIYFHFFMDKVTENDVRSALKEIQKQKQAYGGNKHKLLSGAYDHIMERISRQKLGLRELAIQVLLWITCVKRQLTIIELQHALATKQGNRTLDAGDIVPIEDIVSVCAGLITVDLKRDSIRLNHYTAQQYLFDKRNELLPNAEFNIMTTCLTYLSFDAFESGFCRTDEEFEERMRLNPFYHYSACYWGSHAYDIKTLSPAAIDFLESTARVEASVQALMNSNLAWTLWRPGYSQEVPRQLSGLHLTAFFGLEDGVHVFGSSCCTLNARDSDGRTALSYAAERGHERVVKLFLDKVDLDIDSNDKCDRTPLWWAATRGHEAIVKLLLDTGKVDVDAQDRKVRSPLRCAVEHGHEAIIKLLHDEGKCDPNIQDEFGQTALCWAAERGQEAMVKLLLNMSDVDVDYEDDFGRTPLWLAVEKGHNAIVEMLLDAGQADVNTTATDSGQTIFSWASMHGHEFIVKMLLRTGKVGVDTRDAHYSRTPLSWAAMRGHKAIVELLLSLRGVDADAQDSTNRTPLSLAAEQGHKAIVHLLLNTGKVNVEARDSLFGRTPLDMAIEQKHEAIIDMLRNCRGATGGPAGSYWNISKRSF</sequence>
<dbReference type="Gene3D" id="1.25.40.20">
    <property type="entry name" value="Ankyrin repeat-containing domain"/>
    <property type="match status" value="2"/>
</dbReference>
<dbReference type="InterPro" id="IPR054471">
    <property type="entry name" value="GPIID_WHD"/>
</dbReference>
<feature type="repeat" description="ANK" evidence="2">
    <location>
        <begin position="893"/>
        <end position="916"/>
    </location>
</feature>
<dbReference type="Pfam" id="PF01048">
    <property type="entry name" value="PNP_UDP_1"/>
    <property type="match status" value="1"/>
</dbReference>
<feature type="repeat" description="ANK" evidence="2">
    <location>
        <begin position="1099"/>
        <end position="1132"/>
    </location>
</feature>
<dbReference type="SUPFAM" id="SSF48403">
    <property type="entry name" value="Ankyrin repeat"/>
    <property type="match status" value="1"/>
</dbReference>
<dbReference type="Pfam" id="PF22939">
    <property type="entry name" value="WHD_GPIID"/>
    <property type="match status" value="1"/>
</dbReference>
<comment type="caution">
    <text evidence="6">The sequence shown here is derived from an EMBL/GenBank/DDBJ whole genome shotgun (WGS) entry which is preliminary data.</text>
</comment>
<keyword evidence="2" id="KW-0040">ANK repeat</keyword>
<evidence type="ECO:0000256" key="2">
    <source>
        <dbReference type="PROSITE-ProRule" id="PRU00023"/>
    </source>
</evidence>
<dbReference type="PROSITE" id="PS50297">
    <property type="entry name" value="ANK_REP_REGION"/>
    <property type="match status" value="3"/>
</dbReference>
<dbReference type="Pfam" id="PF12796">
    <property type="entry name" value="Ank_2"/>
    <property type="match status" value="3"/>
</dbReference>
<evidence type="ECO:0000259" key="3">
    <source>
        <dbReference type="Pfam" id="PF01048"/>
    </source>
</evidence>
<feature type="domain" description="Nephrocystin 3-like N-terminal" evidence="5">
    <location>
        <begin position="393"/>
        <end position="558"/>
    </location>
</feature>
<dbReference type="GO" id="GO:0009116">
    <property type="term" value="P:nucleoside metabolic process"/>
    <property type="evidence" value="ECO:0007669"/>
    <property type="project" value="InterPro"/>
</dbReference>
<dbReference type="Pfam" id="PF24883">
    <property type="entry name" value="NPHP3_N"/>
    <property type="match status" value="1"/>
</dbReference>
<gene>
    <name evidence="6" type="ORF">BFJ63_vAg18148</name>
</gene>
<proteinExistence type="predicted"/>
<dbReference type="InterPro" id="IPR036770">
    <property type="entry name" value="Ankyrin_rpt-contain_sf"/>
</dbReference>
<dbReference type="EMBL" id="MQTW01000832">
    <property type="protein sequence ID" value="RYC78975.1"/>
    <property type="molecule type" value="Genomic_DNA"/>
</dbReference>
<reference evidence="6 7" key="1">
    <citation type="submission" date="2016-12" db="EMBL/GenBank/DDBJ databases">
        <title>Draft genome sequence of Fusarium oxysporum causing rot on Narcissus.</title>
        <authorList>
            <person name="Armitage A.D."/>
            <person name="Taylor A."/>
            <person name="Clarkson J.P."/>
            <person name="Harrison R.J."/>
            <person name="Jackson A.C."/>
        </authorList>
    </citation>
    <scope>NUCLEOTIDE SEQUENCE [LARGE SCALE GENOMIC DNA]</scope>
    <source>
        <strain evidence="6 7">N139</strain>
    </source>
</reference>
<feature type="repeat" description="ANK" evidence="2">
    <location>
        <begin position="1029"/>
        <end position="1053"/>
    </location>
</feature>
<name>A0A4Q2UWX6_FUSOX</name>
<feature type="domain" description="GPI inositol-deacylase winged helix" evidence="4">
    <location>
        <begin position="677"/>
        <end position="756"/>
    </location>
</feature>
<dbReference type="InterPro" id="IPR027417">
    <property type="entry name" value="P-loop_NTPase"/>
</dbReference>